<dbReference type="PANTHER" id="PTHR47695">
    <property type="entry name" value="PID DOMAIN-CONTAINING PROTEIN"/>
    <property type="match status" value="1"/>
</dbReference>
<feature type="region of interest" description="Disordered" evidence="1">
    <location>
        <begin position="1139"/>
        <end position="1173"/>
    </location>
</feature>
<feature type="compositionally biased region" description="Low complexity" evidence="1">
    <location>
        <begin position="399"/>
        <end position="408"/>
    </location>
</feature>
<feature type="compositionally biased region" description="Polar residues" evidence="1">
    <location>
        <begin position="972"/>
        <end position="985"/>
    </location>
</feature>
<feature type="compositionally biased region" description="Polar residues" evidence="1">
    <location>
        <begin position="826"/>
        <end position="869"/>
    </location>
</feature>
<feature type="compositionally biased region" description="Polar residues" evidence="1">
    <location>
        <begin position="786"/>
        <end position="815"/>
    </location>
</feature>
<evidence type="ECO:0000256" key="1">
    <source>
        <dbReference type="SAM" id="MobiDB-lite"/>
    </source>
</evidence>
<keyword evidence="4" id="KW-1185">Reference proteome</keyword>
<dbReference type="PANTHER" id="PTHR47695:SF3">
    <property type="entry name" value="PID DOMAIN-CONTAINING PROTEIN"/>
    <property type="match status" value="1"/>
</dbReference>
<feature type="compositionally biased region" description="Low complexity" evidence="1">
    <location>
        <begin position="141"/>
        <end position="159"/>
    </location>
</feature>
<feature type="compositionally biased region" description="Low complexity" evidence="1">
    <location>
        <begin position="1258"/>
        <end position="1273"/>
    </location>
</feature>
<feature type="compositionally biased region" description="Pro residues" evidence="1">
    <location>
        <begin position="1362"/>
        <end position="1372"/>
    </location>
</feature>
<reference evidence="3" key="1">
    <citation type="submission" date="2022-12" db="EMBL/GenBank/DDBJ databases">
        <title>Genome assemblies of Blomia tropicalis.</title>
        <authorList>
            <person name="Cui Y."/>
        </authorList>
    </citation>
    <scope>NUCLEOTIDE SEQUENCE</scope>
    <source>
        <tissue evidence="3">Adult mites</tissue>
    </source>
</reference>
<feature type="region of interest" description="Disordered" evidence="1">
    <location>
        <begin position="696"/>
        <end position="743"/>
    </location>
</feature>
<feature type="region of interest" description="Disordered" evidence="1">
    <location>
        <begin position="468"/>
        <end position="500"/>
    </location>
</feature>
<dbReference type="InterPro" id="IPR011993">
    <property type="entry name" value="PH-like_dom_sf"/>
</dbReference>
<feature type="region of interest" description="Disordered" evidence="1">
    <location>
        <begin position="1044"/>
        <end position="1069"/>
    </location>
</feature>
<feature type="region of interest" description="Disordered" evidence="1">
    <location>
        <begin position="1603"/>
        <end position="1628"/>
    </location>
</feature>
<name>A0A9Q0MH48_BLOTA</name>
<feature type="region of interest" description="Disordered" evidence="1">
    <location>
        <begin position="1781"/>
        <end position="1815"/>
    </location>
</feature>
<feature type="region of interest" description="Disordered" evidence="1">
    <location>
        <begin position="394"/>
        <end position="441"/>
    </location>
</feature>
<feature type="compositionally biased region" description="Polar residues" evidence="1">
    <location>
        <begin position="200"/>
        <end position="211"/>
    </location>
</feature>
<feature type="compositionally biased region" description="Low complexity" evidence="1">
    <location>
        <begin position="1198"/>
        <end position="1218"/>
    </location>
</feature>
<proteinExistence type="predicted"/>
<feature type="compositionally biased region" description="Low complexity" evidence="1">
    <location>
        <begin position="1350"/>
        <end position="1361"/>
    </location>
</feature>
<protein>
    <recommendedName>
        <fullName evidence="2">PID domain-containing protein</fullName>
    </recommendedName>
</protein>
<dbReference type="OMA" id="ANTWHEY"/>
<feature type="compositionally biased region" description="Polar residues" evidence="1">
    <location>
        <begin position="1799"/>
        <end position="1810"/>
    </location>
</feature>
<feature type="region of interest" description="Disordered" evidence="1">
    <location>
        <begin position="1189"/>
        <end position="1291"/>
    </location>
</feature>
<feature type="compositionally biased region" description="Low complexity" evidence="1">
    <location>
        <begin position="879"/>
        <end position="890"/>
    </location>
</feature>
<dbReference type="Gene3D" id="2.30.29.30">
    <property type="entry name" value="Pleckstrin-homology domain (PH domain)/Phosphotyrosine-binding domain (PTB)"/>
    <property type="match status" value="1"/>
</dbReference>
<dbReference type="GO" id="GO:0005737">
    <property type="term" value="C:cytoplasm"/>
    <property type="evidence" value="ECO:0007669"/>
    <property type="project" value="TreeGrafter"/>
</dbReference>
<dbReference type="EMBL" id="JAPWDV010000001">
    <property type="protein sequence ID" value="KAJ6225607.1"/>
    <property type="molecule type" value="Genomic_DNA"/>
</dbReference>
<feature type="compositionally biased region" description="Polar residues" evidence="1">
    <location>
        <begin position="175"/>
        <end position="190"/>
    </location>
</feature>
<dbReference type="PROSITE" id="PS01179">
    <property type="entry name" value="PID"/>
    <property type="match status" value="1"/>
</dbReference>
<dbReference type="SUPFAM" id="SSF50729">
    <property type="entry name" value="PH domain-like"/>
    <property type="match status" value="1"/>
</dbReference>
<feature type="compositionally biased region" description="Basic and acidic residues" evidence="1">
    <location>
        <begin position="212"/>
        <end position="222"/>
    </location>
</feature>
<feature type="compositionally biased region" description="Polar residues" evidence="1">
    <location>
        <begin position="920"/>
        <end position="929"/>
    </location>
</feature>
<comment type="caution">
    <text evidence="3">The sequence shown here is derived from an EMBL/GenBank/DDBJ whole genome shotgun (WGS) entry which is preliminary data.</text>
</comment>
<feature type="compositionally biased region" description="Polar residues" evidence="1">
    <location>
        <begin position="891"/>
        <end position="908"/>
    </location>
</feature>
<evidence type="ECO:0000259" key="2">
    <source>
        <dbReference type="PROSITE" id="PS01179"/>
    </source>
</evidence>
<evidence type="ECO:0000313" key="3">
    <source>
        <dbReference type="EMBL" id="KAJ6225607.1"/>
    </source>
</evidence>
<sequence length="1849" mass="201774">MAKNTMINSVDTFKLYVDSLDPLSSSSNINNKPTSPIDIPSKDNSDFDVFDTSYVDPIISGVDCNFNAQSDSTNVANCDQLNESNFAAQTLFQSVDVEGIDSNLNSPENVGSFNRPEFFKFNSFMIWNDPDQQKISQSFDTTNLNSSSPPISNNITDSSPDSKNMKTMKKRGLFSRSTNGGTSLQATSELDVSHSDKSSKSPTTPNGQRSGSIHEEKFKDEEFNGDGVQFQGKLIGHEYVADARGEDMCQQSLKKLKIIQKAVGGHKRRIHMYISFDGIKIHDAVTLEQLFHHTVPQISFISRDESDTRAFGYVFGNSATGHQFIGIKTKKEAMHIMQCIGQLFASTLKRKQRAEEAAALAASATSSSSPGRPDSVVNIINDTIQDDHMYHSVYEVDPNTNPTVTNTSRSRRSRTISNNSENVPIPALPPPSSDHQRRAHQQINSNIPQTVKSQQQQQQSNLFNETDMFASFDPNPQPTLLAPNQNSKLPSSSYEWANFDDDNHNNRSISGNNQSIIDDSTLNTISSITDMNVQQSLSNSRTLSQNDQTSASATLVARSNQKNHLHNGSSSTIASTNFDGADPFSDAFGSDDPFSGSMAVGGGSTDQISGSFALSNLKSDLNSNSVPTLANQLDSIGLNKSAESFKSNLELANSFSKQSVDSTSSADKYAALADVNNLCSSIFDELNQSAKSLNKNVPSVTTTQPQPQPLPSNGSFGNQGNSSFATNFSTNQPIPPNMYGASSQSNPMYHPSMMPVYVSNVGHSSVSPNMMAPATMMNSMATSSQMYQQQTGMPSSSPLIHSSQWSAGSTSSLPNSFADHHHQPQYHMTGNHSTVMTAPYNSNTINSGANLSNGMMHRNNTAKSSSGSLFATPPIAAHSFSSTSTESSPSNQLNQATSNGSINRSSSEIPLFQDLDPLSKNKSAPFTEQKSNKIPESKFPLQQQSFDSFSRNCSTPSSITQVNLSFHRRSPFSGQHSLPCSSVGTSSPEPSLPPPSPLQQKSKSITETNYGTNFVQTQPLTTTVVSDCQVTVSNSISRCISSQQQQINASEDDTNPHKKSIEQSNILNNEERSEINNLANDISKNDVNASTATLTTTTTTTSSSFSSMSRIDNDSKLASNFKELSTEHVDSLDQCDQLLKNDDDDASTSSSDENGQHMENGSTNELYCNNNSHMKSDVANMSTELISNDNEQRIHGNSKSTISRQSSTTSSTREQTSTPPAIPPRTDLQYSGQKYRYSGPTPPPLPPLNTKSSSNYAQQQQQQSQQQFPTQTYPFPPSYGTYGPYVPPTEMYTSNEAATRRYRFAGPPAPAPPPPPPLPAVPVWNASSGHYEYLYPHPPPPLPPEHHSPYYHSSPQAHHFQAPPPPPLPPFDPYYRQSPYSAPIYQTPPYSTSPAPPTVPPTSSGGWNSDYYQQPPPPIPISSQFAHLPYKKSTSSICSTTPPAHPPESTSPISSSDVQPVPTPPPLPNPQRRISSSSMVERYNTNVGYNASSLGRSNSAIVDSTSSSSSRTPLNQSTSNPSVPSYHHSIVRPPPPYYPSNSGNFYQHDMNPYEYAGSSSGETSFEHFYDVPRRKESDYMVPMPSNSFISFNANMEQMMMKYHQPGDGSSPMVPDQQGTPTYGPGPPSPAYYHNSQTMSKRFPNILPSTSNGCNSSNSSSGSSGYSTMSRGYYGNYQPQRLSYGIQPNRETIPEPIEHSNITTIVDSEHKMKTSSNSKSVNDGTTPFANLFDDNFSDTTLTLMPAKNEVAWSANEVKPNLSESVDSKVENNSNVSATITTTTTIDNNNNDDNEPTVNDSNVTSNNQVQQHNNDEDNLKKIVPGVENNLSQEHNIFVEKDDPFDDDFFKQ</sequence>
<feature type="region of interest" description="Disordered" evidence="1">
    <location>
        <begin position="970"/>
        <end position="1003"/>
    </location>
</feature>
<feature type="compositionally biased region" description="Polar residues" evidence="1">
    <location>
        <begin position="1432"/>
        <end position="1458"/>
    </location>
</feature>
<feature type="region of interest" description="Disordered" evidence="1">
    <location>
        <begin position="786"/>
        <end position="939"/>
    </location>
</feature>
<feature type="region of interest" description="Disordered" evidence="1">
    <location>
        <begin position="136"/>
        <end position="222"/>
    </location>
</feature>
<dbReference type="Proteomes" id="UP001142055">
    <property type="component" value="Chromosome 1"/>
</dbReference>
<evidence type="ECO:0000313" key="4">
    <source>
        <dbReference type="Proteomes" id="UP001142055"/>
    </source>
</evidence>
<organism evidence="3 4">
    <name type="scientific">Blomia tropicalis</name>
    <name type="common">Mite</name>
    <dbReference type="NCBI Taxonomy" id="40697"/>
    <lineage>
        <taxon>Eukaryota</taxon>
        <taxon>Metazoa</taxon>
        <taxon>Ecdysozoa</taxon>
        <taxon>Arthropoda</taxon>
        <taxon>Chelicerata</taxon>
        <taxon>Arachnida</taxon>
        <taxon>Acari</taxon>
        <taxon>Acariformes</taxon>
        <taxon>Sarcoptiformes</taxon>
        <taxon>Astigmata</taxon>
        <taxon>Glycyphagoidea</taxon>
        <taxon>Echimyopodidae</taxon>
        <taxon>Blomia</taxon>
    </lineage>
</organism>
<dbReference type="SMART" id="SM00462">
    <property type="entry name" value="PTB"/>
    <property type="match status" value="1"/>
</dbReference>
<feature type="domain" description="PID" evidence="2">
    <location>
        <begin position="225"/>
        <end position="357"/>
    </location>
</feature>
<feature type="compositionally biased region" description="Polar residues" evidence="1">
    <location>
        <begin position="1157"/>
        <end position="1173"/>
    </location>
</feature>
<feature type="compositionally biased region" description="Low complexity" evidence="1">
    <location>
        <begin position="1497"/>
        <end position="1519"/>
    </location>
</feature>
<gene>
    <name evidence="3" type="ORF">RDWZM_004152</name>
</gene>
<feature type="compositionally biased region" description="Low complexity" evidence="1">
    <location>
        <begin position="712"/>
        <end position="724"/>
    </location>
</feature>
<dbReference type="InterPro" id="IPR006020">
    <property type="entry name" value="PTB/PI_dom"/>
</dbReference>
<feature type="region of interest" description="Disordered" evidence="1">
    <location>
        <begin position="1489"/>
        <end position="1543"/>
    </location>
</feature>
<feature type="compositionally biased region" description="Polar residues" evidence="1">
    <location>
        <begin position="482"/>
        <end position="495"/>
    </location>
</feature>
<feature type="region of interest" description="Disordered" evidence="1">
    <location>
        <begin position="1334"/>
        <end position="1477"/>
    </location>
</feature>
<accession>A0A9Q0MH48</accession>
<dbReference type="Pfam" id="PF00640">
    <property type="entry name" value="PID"/>
    <property type="match status" value="1"/>
</dbReference>